<name>W5SJU6_9SPIR</name>
<accession>W5SJU6</accession>
<feature type="region of interest" description="Disordered" evidence="1">
    <location>
        <begin position="15"/>
        <end position="59"/>
    </location>
</feature>
<feature type="compositionally biased region" description="Basic and acidic residues" evidence="1">
    <location>
        <begin position="15"/>
        <end position="29"/>
    </location>
</feature>
<dbReference type="EMBL" id="CP004305">
    <property type="protein sequence ID" value="AHH07185.1"/>
    <property type="molecule type" value="Genomic_DNA"/>
</dbReference>
<dbReference type="HOGENOM" id="CLU_2951127_0_0_12"/>
<evidence type="ECO:0000313" key="2">
    <source>
        <dbReference type="EMBL" id="AHH07185.1"/>
    </source>
</evidence>
<keyword evidence="2" id="KW-0614">Plasmid</keyword>
<organism evidence="2">
    <name type="scientific">Borrelia crocidurae DOU</name>
    <dbReference type="NCBI Taxonomy" id="1293575"/>
    <lineage>
        <taxon>Bacteria</taxon>
        <taxon>Pseudomonadati</taxon>
        <taxon>Spirochaetota</taxon>
        <taxon>Spirochaetia</taxon>
        <taxon>Spirochaetales</taxon>
        <taxon>Borreliaceae</taxon>
        <taxon>Borrelia</taxon>
    </lineage>
</organism>
<proteinExistence type="predicted"/>
<feature type="compositionally biased region" description="Acidic residues" evidence="1">
    <location>
        <begin position="30"/>
        <end position="41"/>
    </location>
</feature>
<evidence type="ECO:0000256" key="1">
    <source>
        <dbReference type="SAM" id="MobiDB-lite"/>
    </source>
</evidence>
<sequence>MVSVFLLLLSFIKREGRERRERESRRSREDEEDDRDNDGNDDDGRMWTTNRYSRREKLK</sequence>
<gene>
    <name evidence="2" type="ORF">BCD_1119</name>
</gene>
<protein>
    <submittedName>
        <fullName evidence="2">Uncharacterized protein</fullName>
    </submittedName>
</protein>
<reference evidence="2" key="1">
    <citation type="submission" date="2013-02" db="EMBL/GenBank/DDBJ databases">
        <title>Comparative genomics of Borrelia species.</title>
        <authorList>
            <person name="Schwan T.G."/>
            <person name="Raffel S.J."/>
            <person name="Porcella S.F."/>
        </authorList>
    </citation>
    <scope>NUCLEOTIDE SEQUENCE</scope>
    <source>
        <strain evidence="2">DOU</strain>
        <plasmid evidence="2">unnamed</plasmid>
    </source>
</reference>
<geneLocation type="plasmid" evidence="2">
    <name>unnamed</name>
</geneLocation>
<dbReference type="AlphaFoldDB" id="W5SJU6"/>